<gene>
    <name evidence="1" type="ORF">RMSM_02822</name>
</gene>
<reference evidence="1 2" key="1">
    <citation type="journal article" date="2013" name="Mar. Genomics">
        <title>Expression of sulfatases in Rhodopirellula baltica and the diversity of sulfatases in the genus Rhodopirellula.</title>
        <authorList>
            <person name="Wegner C.E."/>
            <person name="Richter-Heitmann T."/>
            <person name="Klindworth A."/>
            <person name="Klockow C."/>
            <person name="Richter M."/>
            <person name="Achstetter T."/>
            <person name="Glockner F.O."/>
            <person name="Harder J."/>
        </authorList>
    </citation>
    <scope>NUCLEOTIDE SEQUENCE [LARGE SCALE GENOMIC DNA]</scope>
    <source>
        <strain evidence="1 2">SM1</strain>
    </source>
</reference>
<name>M5RM19_9BACT</name>
<organism evidence="1 2">
    <name type="scientific">Rhodopirellula maiorica SM1</name>
    <dbReference type="NCBI Taxonomy" id="1265738"/>
    <lineage>
        <taxon>Bacteria</taxon>
        <taxon>Pseudomonadati</taxon>
        <taxon>Planctomycetota</taxon>
        <taxon>Planctomycetia</taxon>
        <taxon>Pirellulales</taxon>
        <taxon>Pirellulaceae</taxon>
        <taxon>Novipirellula</taxon>
    </lineage>
</organism>
<keyword evidence="2" id="KW-1185">Reference proteome</keyword>
<evidence type="ECO:0000313" key="1">
    <source>
        <dbReference type="EMBL" id="EMI20246.1"/>
    </source>
</evidence>
<evidence type="ECO:0000313" key="2">
    <source>
        <dbReference type="Proteomes" id="UP000011991"/>
    </source>
</evidence>
<dbReference type="PATRIC" id="fig|1265738.3.peg.2827"/>
<keyword evidence="1" id="KW-0472">Membrane</keyword>
<sequence>MYAASQIQAAGDIAAQFRRMAQTMPDVAAKIAEENANFVDQWTQLAEAYRSLSDRVSKLASKLSTTKGDYQDVRTKLDHYGLTPTVGLLLRHKKEATRRMASQRFSHDVCYRGTWSFASATA</sequence>
<dbReference type="EMBL" id="ANOG01000400">
    <property type="protein sequence ID" value="EMI20246.1"/>
    <property type="molecule type" value="Genomic_DNA"/>
</dbReference>
<proteinExistence type="predicted"/>
<accession>M5RM19</accession>
<keyword evidence="1" id="KW-0812">Transmembrane</keyword>
<protein>
    <submittedName>
        <fullName evidence="1">Transmembrane channel protein</fullName>
    </submittedName>
</protein>
<dbReference type="Proteomes" id="UP000011991">
    <property type="component" value="Unassembled WGS sequence"/>
</dbReference>
<dbReference type="AlphaFoldDB" id="M5RM19"/>
<comment type="caution">
    <text evidence="1">The sequence shown here is derived from an EMBL/GenBank/DDBJ whole genome shotgun (WGS) entry which is preliminary data.</text>
</comment>